<evidence type="ECO:0000313" key="1">
    <source>
        <dbReference type="EMBL" id="CAD7283523.1"/>
    </source>
</evidence>
<name>A0A7R9BZR7_9CRUS</name>
<keyword evidence="2" id="KW-1185">Reference proteome</keyword>
<dbReference type="AlphaFoldDB" id="A0A7R9BZR7"/>
<accession>A0A7R9BZR7</accession>
<dbReference type="EMBL" id="OA887604">
    <property type="protein sequence ID" value="CAD7283523.1"/>
    <property type="molecule type" value="Genomic_DNA"/>
</dbReference>
<proteinExistence type="predicted"/>
<organism evidence="1">
    <name type="scientific">Notodromas monacha</name>
    <dbReference type="NCBI Taxonomy" id="399045"/>
    <lineage>
        <taxon>Eukaryota</taxon>
        <taxon>Metazoa</taxon>
        <taxon>Ecdysozoa</taxon>
        <taxon>Arthropoda</taxon>
        <taxon>Crustacea</taxon>
        <taxon>Oligostraca</taxon>
        <taxon>Ostracoda</taxon>
        <taxon>Podocopa</taxon>
        <taxon>Podocopida</taxon>
        <taxon>Cypridocopina</taxon>
        <taxon>Cypridoidea</taxon>
        <taxon>Cyprididae</taxon>
        <taxon>Notodromas</taxon>
    </lineage>
</organism>
<dbReference type="Proteomes" id="UP000678499">
    <property type="component" value="Unassembled WGS sequence"/>
</dbReference>
<evidence type="ECO:0000313" key="2">
    <source>
        <dbReference type="Proteomes" id="UP000678499"/>
    </source>
</evidence>
<sequence>MRRRNEQANVNVVQVQAEQAPPWLQSLADISYLEDLIGIAALDTRPSSQTIVDGLYTPSTSPPAYTLVVDGALDKPPSYSALFQETNKSRKPARDKMSTSNEESIQNIMANSSCSTSTSAARVPPDGADTTLTSLAGSALCIKEFDQHAESVGEKDMMDNSLQKMLLVAAVVLASLQAGSCLKCLHCIGPDCDRVGNRFFTDCAQNGQGIDEDWREQCVTVFHKNYEMDEVEKFPTSGGHPYLLPTSMQPLFQGV</sequence>
<gene>
    <name evidence="1" type="ORF">NMOB1V02_LOCUS11138</name>
</gene>
<dbReference type="EMBL" id="CAJPEX010005567">
    <property type="protein sequence ID" value="CAG0923675.1"/>
    <property type="molecule type" value="Genomic_DNA"/>
</dbReference>
<reference evidence="1" key="1">
    <citation type="submission" date="2020-11" db="EMBL/GenBank/DDBJ databases">
        <authorList>
            <person name="Tran Van P."/>
        </authorList>
    </citation>
    <scope>NUCLEOTIDE SEQUENCE</scope>
</reference>
<protein>
    <submittedName>
        <fullName evidence="1">Uncharacterized protein</fullName>
    </submittedName>
</protein>